<dbReference type="EMBL" id="JACYFS010000013">
    <property type="protein sequence ID" value="MBD8084616.1"/>
    <property type="molecule type" value="Genomic_DNA"/>
</dbReference>
<dbReference type="PANTHER" id="PTHR43284:SF1">
    <property type="entry name" value="ASPARAGINE SYNTHETASE"/>
    <property type="match status" value="1"/>
</dbReference>
<dbReference type="PIRSF" id="PIRSF001589">
    <property type="entry name" value="Asn_synthetase_glu-h"/>
    <property type="match status" value="1"/>
</dbReference>
<dbReference type="InterPro" id="IPR029055">
    <property type="entry name" value="Ntn_hydrolases_N"/>
</dbReference>
<evidence type="ECO:0000259" key="8">
    <source>
        <dbReference type="PROSITE" id="PS51278"/>
    </source>
</evidence>
<dbReference type="CDD" id="cd00712">
    <property type="entry name" value="AsnB"/>
    <property type="match status" value="1"/>
</dbReference>
<evidence type="ECO:0000313" key="10">
    <source>
        <dbReference type="Proteomes" id="UP000637299"/>
    </source>
</evidence>
<dbReference type="PROSITE" id="PS51278">
    <property type="entry name" value="GATASE_TYPE_2"/>
    <property type="match status" value="1"/>
</dbReference>
<dbReference type="CDD" id="cd01991">
    <property type="entry name" value="Asn_synthase_B_C"/>
    <property type="match status" value="1"/>
</dbReference>
<keyword evidence="10" id="KW-1185">Reference proteome</keyword>
<evidence type="ECO:0000256" key="4">
    <source>
        <dbReference type="ARBA" id="ARBA00022741"/>
    </source>
</evidence>
<dbReference type="EC" id="6.3.5.4" evidence="3"/>
<dbReference type="SUPFAM" id="SSF56235">
    <property type="entry name" value="N-terminal nucleophile aminohydrolases (Ntn hydrolases)"/>
    <property type="match status" value="1"/>
</dbReference>
<keyword evidence="9" id="KW-0436">Ligase</keyword>
<comment type="caution">
    <text evidence="9">The sequence shown here is derived from an EMBL/GenBank/DDBJ whole genome shotgun (WGS) entry which is preliminary data.</text>
</comment>
<dbReference type="InterPro" id="IPR033738">
    <property type="entry name" value="AsnB_N"/>
</dbReference>
<dbReference type="Pfam" id="PF00733">
    <property type="entry name" value="Asn_synthase"/>
    <property type="match status" value="1"/>
</dbReference>
<comment type="pathway">
    <text evidence="1">Amino-acid biosynthesis; L-asparagine biosynthesis; L-asparagine from L-aspartate (L-Gln route): step 1/1.</text>
</comment>
<sequence>MCGITGFIDFTGKSSKETLDNMTGVIEHRGPDGQGLFFLEKEKVQIGFGHRRLSIIDLSHAADQPMTVGDLTIVFNGEIYNFQEIKDELLAKGRVFTTVSDTEVIVQSFQEWHTDAVQKFIGMFAFVIHNKSTDEFWLFRDRTGIKPLYYYQKNELILFASELKCFHKHPKFEKRMNIDSVSHFLQYGYISGDTSIFENVKKVSPGSFIYFNADNKTLKETKYWDAADFYKKNKLNIDFTEATHKTEEIIQSACEYRMVADVPVGVFLSGGYDSTLVTSLLQKNRTQKIKTFTIGVEDKNLNEALYAREIADRLGTDHTEMYCSESEMFDLIEKLPFHYDEPFGDSSAIPTMLVSSLARQHVTVALSADGGDEVFGGYNRYDYISKLNKIQKISKLPLPYNFLINKLISNHSDADRYKKIFNNPTAYQLADTLNTSYLKSDLLKLFKENISINEKSLISGLEIKGNLSKMMYYDYVTYLPDDILTKVDRATMAFSLEGREPMLDHRVLEWAATLPDSFKYNKGEKKYILKEIVHQYVPREMMNRPKMGFGVPVLSWLQNSLKAKLDFYLGTDFIKNQGIFNEIEINRLKENILSGKDRHYQKLWYILVFQQWYEKWMNQ</sequence>
<evidence type="ECO:0000256" key="6">
    <source>
        <dbReference type="ARBA" id="ARBA00022962"/>
    </source>
</evidence>
<comment type="similarity">
    <text evidence="2">Belongs to the asparagine synthetase family.</text>
</comment>
<keyword evidence="5" id="KW-0067">ATP-binding</keyword>
<name>A0ABR8ZH38_9FLAO</name>
<evidence type="ECO:0000256" key="1">
    <source>
        <dbReference type="ARBA" id="ARBA00005187"/>
    </source>
</evidence>
<dbReference type="Gene3D" id="3.60.20.10">
    <property type="entry name" value="Glutamine Phosphoribosylpyrophosphate, subunit 1, domain 1"/>
    <property type="match status" value="1"/>
</dbReference>
<keyword evidence="4" id="KW-0547">Nucleotide-binding</keyword>
<evidence type="ECO:0000313" key="9">
    <source>
        <dbReference type="EMBL" id="MBD8084616.1"/>
    </source>
</evidence>
<dbReference type="SUPFAM" id="SSF52402">
    <property type="entry name" value="Adenine nucleotide alpha hydrolases-like"/>
    <property type="match status" value="1"/>
</dbReference>
<dbReference type="PANTHER" id="PTHR43284">
    <property type="entry name" value="ASPARAGINE SYNTHETASE (GLUTAMINE-HYDROLYZING)"/>
    <property type="match status" value="1"/>
</dbReference>
<keyword evidence="6" id="KW-0315">Glutamine amidotransferase</keyword>
<dbReference type="GO" id="GO:0004066">
    <property type="term" value="F:asparagine synthase (glutamine-hydrolyzing) activity"/>
    <property type="evidence" value="ECO:0007669"/>
    <property type="project" value="UniProtKB-EC"/>
</dbReference>
<comment type="catalytic activity">
    <reaction evidence="7">
        <text>L-aspartate + L-glutamine + ATP + H2O = L-asparagine + L-glutamate + AMP + diphosphate + H(+)</text>
        <dbReference type="Rhea" id="RHEA:12228"/>
        <dbReference type="ChEBI" id="CHEBI:15377"/>
        <dbReference type="ChEBI" id="CHEBI:15378"/>
        <dbReference type="ChEBI" id="CHEBI:29985"/>
        <dbReference type="ChEBI" id="CHEBI:29991"/>
        <dbReference type="ChEBI" id="CHEBI:30616"/>
        <dbReference type="ChEBI" id="CHEBI:33019"/>
        <dbReference type="ChEBI" id="CHEBI:58048"/>
        <dbReference type="ChEBI" id="CHEBI:58359"/>
        <dbReference type="ChEBI" id="CHEBI:456215"/>
        <dbReference type="EC" id="6.3.5.4"/>
    </reaction>
</comment>
<accession>A0ABR8ZH38</accession>
<organism evidence="9 10">
    <name type="scientific">Chryseobacterium caseinilyticum</name>
    <dbReference type="NCBI Taxonomy" id="2771428"/>
    <lineage>
        <taxon>Bacteria</taxon>
        <taxon>Pseudomonadati</taxon>
        <taxon>Bacteroidota</taxon>
        <taxon>Flavobacteriia</taxon>
        <taxon>Flavobacteriales</taxon>
        <taxon>Weeksellaceae</taxon>
        <taxon>Chryseobacterium group</taxon>
        <taxon>Chryseobacterium</taxon>
    </lineage>
</organism>
<proteinExistence type="inferred from homology"/>
<reference evidence="9 10" key="1">
    <citation type="submission" date="2020-09" db="EMBL/GenBank/DDBJ databases">
        <title>Genome seq and assembly of Chryseobacterium sp.</title>
        <authorList>
            <person name="Chhetri G."/>
        </authorList>
    </citation>
    <scope>NUCLEOTIDE SEQUENCE [LARGE SCALE GENOMIC DNA]</scope>
    <source>
        <strain evidence="9 10">GCR10</strain>
    </source>
</reference>
<protein>
    <recommendedName>
        <fullName evidence="3">asparagine synthase (glutamine-hydrolyzing)</fullName>
        <ecNumber evidence="3">6.3.5.4</ecNumber>
    </recommendedName>
</protein>
<dbReference type="InterPro" id="IPR006426">
    <property type="entry name" value="Asn_synth_AEB"/>
</dbReference>
<evidence type="ECO:0000256" key="3">
    <source>
        <dbReference type="ARBA" id="ARBA00012737"/>
    </source>
</evidence>
<dbReference type="Proteomes" id="UP000637299">
    <property type="component" value="Unassembled WGS sequence"/>
</dbReference>
<dbReference type="RefSeq" id="WP_191738535.1">
    <property type="nucleotide sequence ID" value="NZ_JACYFS010000013.1"/>
</dbReference>
<evidence type="ECO:0000256" key="7">
    <source>
        <dbReference type="ARBA" id="ARBA00048741"/>
    </source>
</evidence>
<evidence type="ECO:0000256" key="5">
    <source>
        <dbReference type="ARBA" id="ARBA00022840"/>
    </source>
</evidence>
<dbReference type="InterPro" id="IPR017932">
    <property type="entry name" value="GATase_2_dom"/>
</dbReference>
<dbReference type="InterPro" id="IPR051786">
    <property type="entry name" value="ASN_synthetase/amidase"/>
</dbReference>
<dbReference type="InterPro" id="IPR014729">
    <property type="entry name" value="Rossmann-like_a/b/a_fold"/>
</dbReference>
<dbReference type="Gene3D" id="3.40.50.620">
    <property type="entry name" value="HUPs"/>
    <property type="match status" value="1"/>
</dbReference>
<gene>
    <name evidence="9" type="primary">asnB</name>
    <name evidence="9" type="ORF">IC610_19610</name>
</gene>
<dbReference type="NCBIfam" id="TIGR01536">
    <property type="entry name" value="asn_synth_AEB"/>
    <property type="match status" value="1"/>
</dbReference>
<feature type="domain" description="Glutamine amidotransferase type-2" evidence="8">
    <location>
        <begin position="2"/>
        <end position="214"/>
    </location>
</feature>
<dbReference type="Pfam" id="PF13537">
    <property type="entry name" value="GATase_7"/>
    <property type="match status" value="1"/>
</dbReference>
<evidence type="ECO:0000256" key="2">
    <source>
        <dbReference type="ARBA" id="ARBA00005752"/>
    </source>
</evidence>
<dbReference type="InterPro" id="IPR001962">
    <property type="entry name" value="Asn_synthase"/>
</dbReference>